<evidence type="ECO:0000313" key="3">
    <source>
        <dbReference type="EMBL" id="PJE95423.1"/>
    </source>
</evidence>
<gene>
    <name evidence="3" type="ORF">CUT44_23655</name>
</gene>
<dbReference type="InterPro" id="IPR050267">
    <property type="entry name" value="Anti-sigma-factor_SerPK"/>
</dbReference>
<feature type="domain" description="Histidine kinase/HSP90-like ATPase" evidence="2">
    <location>
        <begin position="3"/>
        <end position="130"/>
    </location>
</feature>
<dbReference type="SUPFAM" id="SSF55874">
    <property type="entry name" value="ATPase domain of HSP90 chaperone/DNA topoisomerase II/histidine kinase"/>
    <property type="match status" value="1"/>
</dbReference>
<keyword evidence="1" id="KW-0808">Transferase</keyword>
<proteinExistence type="predicted"/>
<accession>A0A2M8LTY8</accession>
<dbReference type="PANTHER" id="PTHR35526">
    <property type="entry name" value="ANTI-SIGMA-F FACTOR RSBW-RELATED"/>
    <property type="match status" value="1"/>
</dbReference>
<comment type="caution">
    <text evidence="3">The sequence shown here is derived from an EMBL/GenBank/DDBJ whole genome shotgun (WGS) entry which is preliminary data.</text>
</comment>
<name>A0A2M8LTY8_9ACTN</name>
<dbReference type="AlphaFoldDB" id="A0A2M8LTY8"/>
<dbReference type="CDD" id="cd16936">
    <property type="entry name" value="HATPase_RsbW-like"/>
    <property type="match status" value="1"/>
</dbReference>
<keyword evidence="4" id="KW-1185">Reference proteome</keyword>
<evidence type="ECO:0000259" key="2">
    <source>
        <dbReference type="Pfam" id="PF13581"/>
    </source>
</evidence>
<dbReference type="GO" id="GO:0004674">
    <property type="term" value="F:protein serine/threonine kinase activity"/>
    <property type="evidence" value="ECO:0007669"/>
    <property type="project" value="UniProtKB-KW"/>
</dbReference>
<dbReference type="Gene3D" id="3.30.565.10">
    <property type="entry name" value="Histidine kinase-like ATPase, C-terminal domain"/>
    <property type="match status" value="1"/>
</dbReference>
<evidence type="ECO:0000256" key="1">
    <source>
        <dbReference type="ARBA" id="ARBA00022527"/>
    </source>
</evidence>
<dbReference type="Pfam" id="PF13581">
    <property type="entry name" value="HATPase_c_2"/>
    <property type="match status" value="1"/>
</dbReference>
<dbReference type="PANTHER" id="PTHR35526:SF3">
    <property type="entry name" value="ANTI-SIGMA-F FACTOR RSBW"/>
    <property type="match status" value="1"/>
</dbReference>
<keyword evidence="1" id="KW-0723">Serine/threonine-protein kinase</keyword>
<dbReference type="EMBL" id="PGGW01000066">
    <property type="protein sequence ID" value="PJE95423.1"/>
    <property type="molecule type" value="Genomic_DNA"/>
</dbReference>
<sequence length="141" mass="14706">MDFTASPKGARLARRVAVRRLGEWGHPPESDVSCTVSLLVGELAANAVRHGGGSGSGAAPGREFRLRLVHEAGAGLLRVEVSDDSPLWPPAVPALPSGEEESGRGLFLVDVLADCWGVAPCEPAGKTVWAEVAARPPLRPV</sequence>
<protein>
    <recommendedName>
        <fullName evidence="2">Histidine kinase/HSP90-like ATPase domain-containing protein</fullName>
    </recommendedName>
</protein>
<evidence type="ECO:0000313" key="4">
    <source>
        <dbReference type="Proteomes" id="UP000230407"/>
    </source>
</evidence>
<reference evidence="3 4" key="1">
    <citation type="submission" date="2017-11" db="EMBL/GenBank/DDBJ databases">
        <title>Streptomyces carmine sp. nov., a novel actinomycete isolated from Sophora alopecuroides in Xinjiang, China.</title>
        <authorList>
            <person name="Wang Y."/>
            <person name="Luo X."/>
            <person name="Wan C."/>
            <person name="Zhang L."/>
        </authorList>
    </citation>
    <scope>NUCLEOTIDE SEQUENCE [LARGE SCALE GENOMIC DNA]</scope>
    <source>
        <strain evidence="3 4">TRM SA0054</strain>
    </source>
</reference>
<dbReference type="InterPro" id="IPR036890">
    <property type="entry name" value="HATPase_C_sf"/>
</dbReference>
<dbReference type="InterPro" id="IPR003594">
    <property type="entry name" value="HATPase_dom"/>
</dbReference>
<organism evidence="3 4">
    <name type="scientific">Streptomyces carminius</name>
    <dbReference type="NCBI Taxonomy" id="2665496"/>
    <lineage>
        <taxon>Bacteria</taxon>
        <taxon>Bacillati</taxon>
        <taxon>Actinomycetota</taxon>
        <taxon>Actinomycetes</taxon>
        <taxon>Kitasatosporales</taxon>
        <taxon>Streptomycetaceae</taxon>
        <taxon>Streptomyces</taxon>
    </lineage>
</organism>
<dbReference type="Proteomes" id="UP000230407">
    <property type="component" value="Unassembled WGS sequence"/>
</dbReference>
<keyword evidence="1" id="KW-0418">Kinase</keyword>